<evidence type="ECO:0000313" key="3">
    <source>
        <dbReference type="EMBL" id="QXH85758.1"/>
    </source>
</evidence>
<feature type="chain" id="PRO_5044691764" description="Lipoprotein" evidence="1">
    <location>
        <begin position="20"/>
        <end position="455"/>
    </location>
</feature>
<sequence>MRIIQMLMPCLLIPVITVAAEKQLETITYTVYVERMAAATASAWPKLATMERLKGQTGFYAQAQILVYDGVSAWLIDANGYRAIAAGPVHALGFSSDYKSFKELLWEGRPTVYMGLGQTLPEVEARNMLNNPSAVPALFALATHEAFHFFGQAGWQLISGSRAGRYPLQAQPRQYRQHLINALYASLQGDPQALGKARYWHDRWQTEFALEAQDIRYYDILEGTAEYIEGLARTFASVAADEPEAWAQGVMARFPSAAALSLDGESYALGALAIYILDRLDANGWQSIIEGQTPVQRLLANVRKSVDVPDAALNRRIAEEISERNRHLARVIDPVITQLKHPDTVRLMVPMSAVAGSISMSGSYQVEEAPDEMLVDFSAQFSPSKGRVTFDRATVALAVSEACGEKSGFVVVPIAASEFPNGPAGRLRLKGAGFEVDAPFPRKGTGSEGVWCIPA</sequence>
<dbReference type="AlphaFoldDB" id="A0A8I0CX26"/>
<dbReference type="EMBL" id="CP077084">
    <property type="protein sequence ID" value="QXH85758.1"/>
    <property type="molecule type" value="Genomic_DNA"/>
</dbReference>
<evidence type="ECO:0000256" key="1">
    <source>
        <dbReference type="SAM" id="SignalP"/>
    </source>
</evidence>
<name>A0A8I0CX26_9PSED</name>
<dbReference type="Proteomes" id="UP000615613">
    <property type="component" value="Chromosome"/>
</dbReference>
<feature type="signal peptide" evidence="1">
    <location>
        <begin position="1"/>
        <end position="19"/>
    </location>
</feature>
<accession>A0A8I0CX26</accession>
<dbReference type="KEGG" id="ptrt:HU722_0009830"/>
<dbReference type="RefSeq" id="WP_186752977.1">
    <property type="nucleotide sequence ID" value="NZ_CP077084.1"/>
</dbReference>
<dbReference type="EMBL" id="JABWQF010000010">
    <property type="protein sequence ID" value="MBC3293358.1"/>
    <property type="molecule type" value="Genomic_DNA"/>
</dbReference>
<proteinExistence type="predicted"/>
<evidence type="ECO:0008006" key="5">
    <source>
        <dbReference type="Google" id="ProtNLM"/>
    </source>
</evidence>
<protein>
    <recommendedName>
        <fullName evidence="5">Lipoprotein</fullName>
    </recommendedName>
</protein>
<reference evidence="3" key="2">
    <citation type="submission" date="2021-06" db="EMBL/GenBank/DDBJ databases">
        <title>Updating the genus Pseudomonas: Description of 43 new species and partition of the Pseudomonas putida group.</title>
        <authorList>
            <person name="Girard L."/>
            <person name="Lood C."/>
            <person name="Vandamme P."/>
            <person name="Rokni-Zadeh H."/>
            <person name="van Noort V."/>
            <person name="Hofte M."/>
            <person name="Lavigne R."/>
            <person name="De Mot R."/>
        </authorList>
    </citation>
    <scope>NUCLEOTIDE SEQUENCE</scope>
    <source>
        <strain evidence="3">SWRI145</strain>
    </source>
</reference>
<evidence type="ECO:0000313" key="2">
    <source>
        <dbReference type="EMBL" id="MBC3293358.1"/>
    </source>
</evidence>
<organism evidence="2">
    <name type="scientific">Pseudomonas tritici</name>
    <dbReference type="NCBI Taxonomy" id="2745518"/>
    <lineage>
        <taxon>Bacteria</taxon>
        <taxon>Pseudomonadati</taxon>
        <taxon>Pseudomonadota</taxon>
        <taxon>Gammaproteobacteria</taxon>
        <taxon>Pseudomonadales</taxon>
        <taxon>Pseudomonadaceae</taxon>
        <taxon>Pseudomonas</taxon>
    </lineage>
</organism>
<keyword evidence="4" id="KW-1185">Reference proteome</keyword>
<evidence type="ECO:0000313" key="4">
    <source>
        <dbReference type="Proteomes" id="UP000615613"/>
    </source>
</evidence>
<keyword evidence="1" id="KW-0732">Signal</keyword>
<gene>
    <name evidence="3" type="ORF">HU722_0009830</name>
    <name evidence="2" type="ORF">HU722_17705</name>
</gene>
<reference evidence="2" key="1">
    <citation type="journal article" date="2020" name="Microorganisms">
        <title>Reliable Identification of Environmental Pseudomonas Isolates Using the rpoD Gene.</title>
        <authorList>
            <consortium name="The Broad Institute Genome Sequencing Platform"/>
            <person name="Girard L."/>
            <person name="Lood C."/>
            <person name="Rokni-Zadeh H."/>
            <person name="van Noort V."/>
            <person name="Lavigne R."/>
            <person name="De Mot R."/>
        </authorList>
    </citation>
    <scope>NUCLEOTIDE SEQUENCE [LARGE SCALE GENOMIC DNA]</scope>
    <source>
        <strain evidence="2">SWRI145</strain>
    </source>
</reference>